<protein>
    <recommendedName>
        <fullName evidence="3">DUF6377 domain-containing protein</fullName>
    </recommendedName>
</protein>
<dbReference type="InterPro" id="IPR011990">
    <property type="entry name" value="TPR-like_helical_dom_sf"/>
</dbReference>
<feature type="domain" description="DUF6377" evidence="3">
    <location>
        <begin position="261"/>
        <end position="515"/>
    </location>
</feature>
<dbReference type="Pfam" id="PF19904">
    <property type="entry name" value="DUF6377"/>
    <property type="match status" value="1"/>
</dbReference>
<keyword evidence="2" id="KW-1133">Transmembrane helix</keyword>
<dbReference type="Proteomes" id="UP000185207">
    <property type="component" value="Unassembled WGS sequence"/>
</dbReference>
<evidence type="ECO:0000256" key="2">
    <source>
        <dbReference type="SAM" id="Phobius"/>
    </source>
</evidence>
<evidence type="ECO:0000256" key="1">
    <source>
        <dbReference type="SAM" id="Coils"/>
    </source>
</evidence>
<dbReference type="SUPFAM" id="SSF48452">
    <property type="entry name" value="TPR-like"/>
    <property type="match status" value="1"/>
</dbReference>
<gene>
    <name evidence="4" type="ORF">SAMN05444409_1312</name>
</gene>
<feature type="transmembrane region" description="Helical" evidence="2">
    <location>
        <begin position="335"/>
        <end position="355"/>
    </location>
</feature>
<evidence type="ECO:0000313" key="5">
    <source>
        <dbReference type="Proteomes" id="UP000185207"/>
    </source>
</evidence>
<evidence type="ECO:0000313" key="4">
    <source>
        <dbReference type="EMBL" id="SIN95486.1"/>
    </source>
</evidence>
<dbReference type="STRING" id="1416779.SAMN05444409_1312"/>
<keyword evidence="5" id="KW-1185">Reference proteome</keyword>
<organism evidence="4 5">
    <name type="scientific">Epilithonimonas zeae</name>
    <dbReference type="NCBI Taxonomy" id="1416779"/>
    <lineage>
        <taxon>Bacteria</taxon>
        <taxon>Pseudomonadati</taxon>
        <taxon>Bacteroidota</taxon>
        <taxon>Flavobacteriia</taxon>
        <taxon>Flavobacteriales</taxon>
        <taxon>Weeksellaceae</taxon>
        <taxon>Chryseobacterium group</taxon>
        <taxon>Epilithonimonas</taxon>
    </lineage>
</organism>
<dbReference type="Gene3D" id="1.25.40.10">
    <property type="entry name" value="Tetratricopeptide repeat domain"/>
    <property type="match status" value="1"/>
</dbReference>
<dbReference type="AlphaFoldDB" id="A0A1N6FJS7"/>
<proteinExistence type="predicted"/>
<keyword evidence="2" id="KW-0472">Membrane</keyword>
<dbReference type="EMBL" id="FSRK01000001">
    <property type="protein sequence ID" value="SIN95486.1"/>
    <property type="molecule type" value="Genomic_DNA"/>
</dbReference>
<accession>A0A1N6FJS7</accession>
<keyword evidence="1" id="KW-0175">Coiled coil</keyword>
<dbReference type="InterPro" id="IPR045957">
    <property type="entry name" value="DUF6377"/>
</dbReference>
<name>A0A1N6FJS7_9FLAO</name>
<feature type="coiled-coil region" evidence="1">
    <location>
        <begin position="361"/>
        <end position="395"/>
    </location>
</feature>
<dbReference type="OrthoDB" id="1044679at2"/>
<keyword evidence="2" id="KW-0812">Transmembrane</keyword>
<reference evidence="5" key="1">
    <citation type="submission" date="2016-11" db="EMBL/GenBank/DDBJ databases">
        <authorList>
            <person name="Varghese N."/>
            <person name="Submissions S."/>
        </authorList>
    </citation>
    <scope>NUCLEOTIDE SEQUENCE [LARGE SCALE GENOMIC DNA]</scope>
    <source>
        <strain evidence="5">DSM 27623</strain>
    </source>
</reference>
<sequence length="556" mass="64944">MALETIQSAEVISVMKFKLIFLFFLISNFLYSQSSNELLKTLTKEISQKKMYSDKKEAAIEDLKRKKSQNPNQEYINNENIYRLYKQYQIDSAVHYVKKNMAISEQLNNPKMIAESSLQLAHLYSTLGKFKESENLLKSINIKSLDNDTKANYYDTYSKFYEHYTTNINDVNGIKKIELYRDSLLMMLPKSSIQYKINLSQKYIHEGKLDNAEKLLHTLINEAKKKNLDYAMSAYLLGDVYKLKNNNEDELKYYLISAITDTQNAIKDNASYQNLAMIFYHNGDIDKAYLFTKSAIEDAIFCNVKFRTLNISEMYSIINKAYVDKETKSKSQLELYLIFISLLSAILAGLIIYIYRQMKKVTRIKEQLSKTTEQLELSNSEITKTNEKLQLLNHQLSESNLIKEEYIAYFFDTCSSYISKLEDYRKNLNKKAKDNQLDELFKTLRSNTLIENELEELYRNFDQIFLNLYPSFVTDFNSLLIPEEKIILKKGELLNTELRIFALIRLGITDSVKIAAFLRYSLSTIYNYRTKTRNKAAESRDLFENKVANIGEIASK</sequence>
<feature type="transmembrane region" description="Helical" evidence="2">
    <location>
        <begin position="12"/>
        <end position="31"/>
    </location>
</feature>
<evidence type="ECO:0000259" key="3">
    <source>
        <dbReference type="Pfam" id="PF19904"/>
    </source>
</evidence>